<keyword evidence="4" id="KW-1185">Reference proteome</keyword>
<proteinExistence type="predicted"/>
<name>A0A1A5YJ24_9BACL</name>
<evidence type="ECO:0000313" key="3">
    <source>
        <dbReference type="EMBL" id="OBR65611.1"/>
    </source>
</evidence>
<protein>
    <recommendedName>
        <fullName evidence="2">NodB homology domain-containing protein</fullName>
    </recommendedName>
</protein>
<dbReference type="PANTHER" id="PTHR10587:SF125">
    <property type="entry name" value="POLYSACCHARIDE DEACETYLASE YHEN-RELATED"/>
    <property type="match status" value="1"/>
</dbReference>
<dbReference type="PANTHER" id="PTHR10587">
    <property type="entry name" value="GLYCOSYL TRANSFERASE-RELATED"/>
    <property type="match status" value="1"/>
</dbReference>
<feature type="compositionally biased region" description="Basic and acidic residues" evidence="1">
    <location>
        <begin position="113"/>
        <end position="125"/>
    </location>
</feature>
<dbReference type="AlphaFoldDB" id="A0A1A5YJ24"/>
<dbReference type="RefSeq" id="WP_068682862.1">
    <property type="nucleotide sequence ID" value="NZ_LYPA01000054.1"/>
</dbReference>
<comment type="caution">
    <text evidence="3">The sequence shown here is derived from an EMBL/GenBank/DDBJ whole genome shotgun (WGS) entry which is preliminary data.</text>
</comment>
<feature type="region of interest" description="Disordered" evidence="1">
    <location>
        <begin position="85"/>
        <end position="125"/>
    </location>
</feature>
<dbReference type="InterPro" id="IPR011330">
    <property type="entry name" value="Glyco_hydro/deAcase_b/a-brl"/>
</dbReference>
<dbReference type="GO" id="GO:0016810">
    <property type="term" value="F:hydrolase activity, acting on carbon-nitrogen (but not peptide) bonds"/>
    <property type="evidence" value="ECO:0007669"/>
    <property type="project" value="InterPro"/>
</dbReference>
<accession>A0A1A5YJ24</accession>
<dbReference type="GO" id="GO:0005975">
    <property type="term" value="P:carbohydrate metabolic process"/>
    <property type="evidence" value="ECO:0007669"/>
    <property type="project" value="InterPro"/>
</dbReference>
<sequence length="505" mass="54892">MRRLVQVAICVALVWFGVLEYGGGLSGGIGHAEDAAKEVATEFGELLAASGEVLAVTESIAAIADPDKTQPETTQLEITQLERTQLERTQSGRTQSGRTALEETPSVKNQLAKSEDADRMAHRQKEAGIQRLPATTESIAAAAGGGNNAKLQMPDGGKTVYLTFDDGPSKHTPAVLDILKEEGIKATFFVLGENVERNPDIARRIVEEGHSIGNHTYNHVYSQLYGGFGAFADQIMKTDDAIYAAAGVRTNLVRAPGGTHGNFDQSYFDALGDAGYIVHDWNVDSGDSKRRGVPASEIVSNVKKSRLGDSLNVLLHDSSGHGELIEALPQIIAYYKGLGYAFKAIDSQLKPMQFTIASKLKWTRPTVKKMDRENLLSFAAARSVTEKYNPHPQPVKPMLYLHYGNGVLELDGASYTLENGTIQVPFDRLMAWLGGTYQQDSKSGIVEASLHGKALFWSSIQATGEQASSEGQLGLTPIRSTLGLFDMEISDYEMGKERREIWIKG</sequence>
<dbReference type="SUPFAM" id="SSF88713">
    <property type="entry name" value="Glycoside hydrolase/deacetylase"/>
    <property type="match status" value="1"/>
</dbReference>
<evidence type="ECO:0000256" key="1">
    <source>
        <dbReference type="SAM" id="MobiDB-lite"/>
    </source>
</evidence>
<dbReference type="Gene3D" id="3.20.20.370">
    <property type="entry name" value="Glycoside hydrolase/deacetylase"/>
    <property type="match status" value="1"/>
</dbReference>
<dbReference type="PROSITE" id="PS51677">
    <property type="entry name" value="NODB"/>
    <property type="match status" value="1"/>
</dbReference>
<feature type="domain" description="NodB homology" evidence="2">
    <location>
        <begin position="158"/>
        <end position="343"/>
    </location>
</feature>
<reference evidence="3 4" key="1">
    <citation type="submission" date="2016-05" db="EMBL/GenBank/DDBJ databases">
        <title>Paenibacillus oryzae. sp. nov., isolated from the rice root.</title>
        <authorList>
            <person name="Zhang J."/>
            <person name="Zhang X."/>
        </authorList>
    </citation>
    <scope>NUCLEOTIDE SEQUENCE [LARGE SCALE GENOMIC DNA]</scope>
    <source>
        <strain evidence="3 4">1DrF-4</strain>
    </source>
</reference>
<dbReference type="InterPro" id="IPR002509">
    <property type="entry name" value="NODB_dom"/>
</dbReference>
<organism evidence="3 4">
    <name type="scientific">Paenibacillus oryzae</name>
    <dbReference type="NCBI Taxonomy" id="1844972"/>
    <lineage>
        <taxon>Bacteria</taxon>
        <taxon>Bacillati</taxon>
        <taxon>Bacillota</taxon>
        <taxon>Bacilli</taxon>
        <taxon>Bacillales</taxon>
        <taxon>Paenibacillaceae</taxon>
        <taxon>Paenibacillus</taxon>
    </lineage>
</organism>
<feature type="compositionally biased region" description="Polar residues" evidence="1">
    <location>
        <begin position="85"/>
        <end position="98"/>
    </location>
</feature>
<dbReference type="Pfam" id="PF01522">
    <property type="entry name" value="Polysacc_deac_1"/>
    <property type="match status" value="1"/>
</dbReference>
<dbReference type="Proteomes" id="UP000092024">
    <property type="component" value="Unassembled WGS sequence"/>
</dbReference>
<dbReference type="CDD" id="cd10944">
    <property type="entry name" value="CE4_SmPgdA_like"/>
    <property type="match status" value="1"/>
</dbReference>
<evidence type="ECO:0000313" key="4">
    <source>
        <dbReference type="Proteomes" id="UP000092024"/>
    </source>
</evidence>
<dbReference type="EMBL" id="LYPA01000054">
    <property type="protein sequence ID" value="OBR65611.1"/>
    <property type="molecule type" value="Genomic_DNA"/>
</dbReference>
<evidence type="ECO:0000259" key="2">
    <source>
        <dbReference type="PROSITE" id="PS51677"/>
    </source>
</evidence>
<dbReference type="STRING" id="1844972.A7K91_13580"/>
<gene>
    <name evidence="3" type="ORF">A7K91_13580</name>
</gene>
<dbReference type="InterPro" id="IPR050248">
    <property type="entry name" value="Polysacc_deacetylase_ArnD"/>
</dbReference>